<evidence type="ECO:0000256" key="4">
    <source>
        <dbReference type="ARBA" id="ARBA00023098"/>
    </source>
</evidence>
<evidence type="ECO:0000259" key="5">
    <source>
        <dbReference type="PROSITE" id="PS51934"/>
    </source>
</evidence>
<keyword evidence="7" id="KW-1185">Reference proteome</keyword>
<evidence type="ECO:0000256" key="3">
    <source>
        <dbReference type="ARBA" id="ARBA00022801"/>
    </source>
</evidence>
<comment type="caution">
    <text evidence="6">The sequence shown here is derived from an EMBL/GenBank/DDBJ whole genome shotgun (WGS) entry which is preliminary data.</text>
</comment>
<evidence type="ECO:0000256" key="1">
    <source>
        <dbReference type="ARBA" id="ARBA00007824"/>
    </source>
</evidence>
<dbReference type="PROSITE" id="PS51934">
    <property type="entry name" value="LRAT"/>
    <property type="match status" value="1"/>
</dbReference>
<feature type="domain" description="LRAT" evidence="5">
    <location>
        <begin position="13"/>
        <end position="111"/>
    </location>
</feature>
<dbReference type="EMBL" id="CATNWA010009280">
    <property type="protein sequence ID" value="CAI9557741.1"/>
    <property type="molecule type" value="Genomic_DNA"/>
</dbReference>
<protein>
    <recommendedName>
        <fullName evidence="5">LRAT domain-containing protein</fullName>
    </recommendedName>
</protein>
<evidence type="ECO:0000313" key="7">
    <source>
        <dbReference type="Proteomes" id="UP001162483"/>
    </source>
</evidence>
<dbReference type="Gene3D" id="3.90.1720.10">
    <property type="entry name" value="endopeptidase domain like (from Nostoc punctiforme)"/>
    <property type="match status" value="1"/>
</dbReference>
<keyword evidence="4" id="KW-0443">Lipid metabolism</keyword>
<dbReference type="PANTHER" id="PTHR13943">
    <property type="entry name" value="HRAS-LIKE SUPPRESSOR - RELATED"/>
    <property type="match status" value="1"/>
</dbReference>
<evidence type="ECO:0000313" key="6">
    <source>
        <dbReference type="EMBL" id="CAI9557741.1"/>
    </source>
</evidence>
<keyword evidence="2" id="KW-0808">Transferase</keyword>
<dbReference type="SUPFAM" id="SSF54001">
    <property type="entry name" value="Cysteine proteinases"/>
    <property type="match status" value="1"/>
</dbReference>
<accession>A0ABN9CCC1</accession>
<dbReference type="PANTHER" id="PTHR13943:SF31">
    <property type="entry name" value="PHOSPHOLIPASE A AND ACYLTRANSFERASE 3"/>
    <property type="match status" value="1"/>
</dbReference>
<dbReference type="InterPro" id="IPR038765">
    <property type="entry name" value="Papain-like_cys_pep_sf"/>
</dbReference>
<comment type="similarity">
    <text evidence="1">Belongs to the H-rev107 family.</text>
</comment>
<dbReference type="Proteomes" id="UP001162483">
    <property type="component" value="Unassembled WGS sequence"/>
</dbReference>
<dbReference type="Pfam" id="PF04970">
    <property type="entry name" value="LRAT"/>
    <property type="match status" value="1"/>
</dbReference>
<sequence>TLSQGPEPKPGDLIEFYRTGYRHWGVYVGDGYVIHLTGEDTYRAGCSIASPALEGTAVVKKECLKNVARGCKYRVNNKYDSKFSPYPAGKIVRAALKEEGKTMAYSLESQL</sequence>
<evidence type="ECO:0000256" key="2">
    <source>
        <dbReference type="ARBA" id="ARBA00022679"/>
    </source>
</evidence>
<reference evidence="6" key="1">
    <citation type="submission" date="2023-05" db="EMBL/GenBank/DDBJ databases">
        <authorList>
            <person name="Stuckert A."/>
        </authorList>
    </citation>
    <scope>NUCLEOTIDE SEQUENCE</scope>
</reference>
<proteinExistence type="inferred from homology"/>
<organism evidence="6 7">
    <name type="scientific">Staurois parvus</name>
    <dbReference type="NCBI Taxonomy" id="386267"/>
    <lineage>
        <taxon>Eukaryota</taxon>
        <taxon>Metazoa</taxon>
        <taxon>Chordata</taxon>
        <taxon>Craniata</taxon>
        <taxon>Vertebrata</taxon>
        <taxon>Euteleostomi</taxon>
        <taxon>Amphibia</taxon>
        <taxon>Batrachia</taxon>
        <taxon>Anura</taxon>
        <taxon>Neobatrachia</taxon>
        <taxon>Ranoidea</taxon>
        <taxon>Ranidae</taxon>
        <taxon>Staurois</taxon>
    </lineage>
</organism>
<gene>
    <name evidence="6" type="ORF">SPARVUS_LOCUS4762964</name>
</gene>
<dbReference type="InterPro" id="IPR007053">
    <property type="entry name" value="LRAT_dom"/>
</dbReference>
<dbReference type="InterPro" id="IPR051496">
    <property type="entry name" value="H-rev107_PLA/AT"/>
</dbReference>
<feature type="non-terminal residue" evidence="6">
    <location>
        <position position="1"/>
    </location>
</feature>
<name>A0ABN9CCC1_9NEOB</name>
<keyword evidence="3" id="KW-0378">Hydrolase</keyword>